<dbReference type="Gene3D" id="3.40.50.720">
    <property type="entry name" value="NAD(P)-binding Rossmann-like Domain"/>
    <property type="match status" value="1"/>
</dbReference>
<evidence type="ECO:0000256" key="12">
    <source>
        <dbReference type="ARBA" id="ARBA00048140"/>
    </source>
</evidence>
<comment type="catalytic activity">
    <reaction evidence="19">
        <text>resolvin D2 + NAD(+) = 16-oxoresolvin D2 + NADH + H(+)</text>
        <dbReference type="Rhea" id="RHEA:53588"/>
        <dbReference type="ChEBI" id="CHEBI:15378"/>
        <dbReference type="ChEBI" id="CHEBI:57540"/>
        <dbReference type="ChEBI" id="CHEBI:57945"/>
        <dbReference type="ChEBI" id="CHEBI:133367"/>
        <dbReference type="ChEBI" id="CHEBI:137498"/>
    </reaction>
    <physiologicalReaction direction="left-to-right" evidence="19">
        <dbReference type="Rhea" id="RHEA:53589"/>
    </physiologicalReaction>
</comment>
<feature type="non-terminal residue" evidence="23">
    <location>
        <position position="1"/>
    </location>
</feature>
<evidence type="ECO:0000256" key="21">
    <source>
        <dbReference type="ARBA" id="ARBA00049188"/>
    </source>
</evidence>
<dbReference type="PANTHER" id="PTHR44229:SF4">
    <property type="entry name" value="15-HYDROXYPROSTAGLANDIN DEHYDROGENASE [NAD(+)]"/>
    <property type="match status" value="1"/>
</dbReference>
<dbReference type="GO" id="GO:0047034">
    <property type="term" value="F:15-hydroxyicosatetraenoate dehydrogenase activity"/>
    <property type="evidence" value="ECO:0007669"/>
    <property type="project" value="UniProtKB-EC"/>
</dbReference>
<dbReference type="InterPro" id="IPR036291">
    <property type="entry name" value="NAD(P)-bd_dom_sf"/>
</dbReference>
<dbReference type="AlphaFoldDB" id="U5KCB3"/>
<reference evidence="23" key="1">
    <citation type="submission" date="2012-10" db="EMBL/GenBank/DDBJ databases">
        <authorList>
            <person name="Gu S.-H."/>
            <person name="Zhou J.-J."/>
            <person name="Guo Y.-Y."/>
            <person name="Zhang Y.-J."/>
        </authorList>
    </citation>
    <scope>NUCLEOTIDE SEQUENCE</scope>
</reference>
<comment type="catalytic activity">
    <reaction evidence="20">
        <text>(15S)-hydroxy-(5Z,8Z,11Z,13E)-eicosatetraenoate + NAD(+) = 15-oxo-(5Z,8Z,11Z,13E)-eicosatetraenoate + NADH + H(+)</text>
        <dbReference type="Rhea" id="RHEA:23260"/>
        <dbReference type="ChEBI" id="CHEBI:15378"/>
        <dbReference type="ChEBI" id="CHEBI:57409"/>
        <dbReference type="ChEBI" id="CHEBI:57410"/>
        <dbReference type="ChEBI" id="CHEBI:57540"/>
        <dbReference type="ChEBI" id="CHEBI:57945"/>
        <dbReference type="EC" id="1.1.1.232"/>
    </reaction>
    <physiologicalReaction direction="left-to-right" evidence="20">
        <dbReference type="Rhea" id="RHEA:23261"/>
    </physiologicalReaction>
</comment>
<evidence type="ECO:0000256" key="22">
    <source>
        <dbReference type="RuleBase" id="RU000363"/>
    </source>
</evidence>
<dbReference type="GO" id="GO:0005737">
    <property type="term" value="C:cytoplasm"/>
    <property type="evidence" value="ECO:0007669"/>
    <property type="project" value="TreeGrafter"/>
</dbReference>
<dbReference type="SUPFAM" id="SSF51735">
    <property type="entry name" value="NAD(P)-binding Rossmann-fold domains"/>
    <property type="match status" value="1"/>
</dbReference>
<name>U5KCB3_AGRIP</name>
<comment type="catalytic activity">
    <reaction evidence="9">
        <text>prostaglandin E1 + NAD(+) = 15-oxoprostaglandin E1 + NADH + H(+)</text>
        <dbReference type="Rhea" id="RHEA:16477"/>
        <dbReference type="ChEBI" id="CHEBI:15378"/>
        <dbReference type="ChEBI" id="CHEBI:57397"/>
        <dbReference type="ChEBI" id="CHEBI:57401"/>
        <dbReference type="ChEBI" id="CHEBI:57540"/>
        <dbReference type="ChEBI" id="CHEBI:57945"/>
    </reaction>
    <physiologicalReaction direction="left-to-right" evidence="9">
        <dbReference type="Rhea" id="RHEA:16478"/>
    </physiologicalReaction>
</comment>
<evidence type="ECO:0000256" key="18">
    <source>
        <dbReference type="ARBA" id="ARBA00048739"/>
    </source>
</evidence>
<comment type="similarity">
    <text evidence="1 22">Belongs to the short-chain dehydrogenases/reductases (SDR) family.</text>
</comment>
<evidence type="ECO:0000256" key="8">
    <source>
        <dbReference type="ARBA" id="ARBA00045705"/>
    </source>
</evidence>
<comment type="catalytic activity">
    <reaction evidence="15">
        <text>resolvin D2 + NAD(+) = 7-oxoresolvin D2 + NADH + H(+)</text>
        <dbReference type="Rhea" id="RHEA:53584"/>
        <dbReference type="ChEBI" id="CHEBI:15378"/>
        <dbReference type="ChEBI" id="CHEBI:57540"/>
        <dbReference type="ChEBI" id="CHEBI:57945"/>
        <dbReference type="ChEBI" id="CHEBI:133367"/>
        <dbReference type="ChEBI" id="CHEBI:137497"/>
    </reaction>
    <physiologicalReaction direction="left-to-right" evidence="15">
        <dbReference type="Rhea" id="RHEA:53585"/>
    </physiologicalReaction>
</comment>
<evidence type="ECO:0000313" key="23">
    <source>
        <dbReference type="EMBL" id="AGQ45606.1"/>
    </source>
</evidence>
<comment type="catalytic activity">
    <reaction evidence="21">
        <text>resolvin E1 + NAD(+) = 18-oxo-resolvin E1 + NADH + H(+)</text>
        <dbReference type="Rhea" id="RHEA:49244"/>
        <dbReference type="ChEBI" id="CHEBI:15378"/>
        <dbReference type="ChEBI" id="CHEBI:57540"/>
        <dbReference type="ChEBI" id="CHEBI:57945"/>
        <dbReference type="ChEBI" id="CHEBI:91000"/>
        <dbReference type="ChEBI" id="CHEBI:91001"/>
    </reaction>
    <physiologicalReaction direction="left-to-right" evidence="21">
        <dbReference type="Rhea" id="RHEA:49245"/>
    </physiologicalReaction>
</comment>
<protein>
    <recommendedName>
        <fullName evidence="5">15-hydroxyprostaglandin dehydrogenase [NAD(+)]</fullName>
        <ecNumber evidence="3">1.1.1.141</ecNumber>
        <ecNumber evidence="4">1.1.1.232</ecNumber>
    </recommendedName>
    <alternativeName>
        <fullName evidence="7">Eicosanoid/docosanoid dehydrogenase [NAD(+)]</fullName>
    </alternativeName>
    <alternativeName>
        <fullName evidence="6">Prostaglandin dehydrogenase 1</fullName>
    </alternativeName>
</protein>
<dbReference type="Pfam" id="PF00106">
    <property type="entry name" value="adh_short"/>
    <property type="match status" value="1"/>
</dbReference>
<dbReference type="PROSITE" id="PS00061">
    <property type="entry name" value="ADH_SHORT"/>
    <property type="match status" value="1"/>
</dbReference>
<comment type="catalytic activity">
    <reaction evidence="10">
        <text>resolvin D1 + NAD(+) = 8-oxoresolvin D1 + NADH + H(+)</text>
        <dbReference type="Rhea" id="RHEA:50124"/>
        <dbReference type="ChEBI" id="CHEBI:15378"/>
        <dbReference type="ChEBI" id="CHEBI:57540"/>
        <dbReference type="ChEBI" id="CHEBI:57945"/>
        <dbReference type="ChEBI" id="CHEBI:132079"/>
        <dbReference type="ChEBI" id="CHEBI:132080"/>
    </reaction>
    <physiologicalReaction direction="left-to-right" evidence="10">
        <dbReference type="Rhea" id="RHEA:50125"/>
    </physiologicalReaction>
</comment>
<comment type="catalytic activity">
    <reaction evidence="17">
        <text>prostaglandin A1 + NAD(+) = 15-oxo-prostaglandin A1 + NADH + H(+)</text>
        <dbReference type="Rhea" id="RHEA:41263"/>
        <dbReference type="ChEBI" id="CHEBI:15378"/>
        <dbReference type="ChEBI" id="CHEBI:57398"/>
        <dbReference type="ChEBI" id="CHEBI:57540"/>
        <dbReference type="ChEBI" id="CHEBI:57945"/>
        <dbReference type="ChEBI" id="CHEBI:85072"/>
    </reaction>
    <physiologicalReaction direction="left-to-right" evidence="17">
        <dbReference type="Rhea" id="RHEA:41264"/>
    </physiologicalReaction>
</comment>
<evidence type="ECO:0000256" key="1">
    <source>
        <dbReference type="ARBA" id="ARBA00006484"/>
    </source>
</evidence>
<comment type="catalytic activity">
    <reaction evidence="12">
        <text>15-oxo-(5S,6R)-dihydroxy-(7E,9E,11Z)-eicosatrienoate + NADH + H(+) = (5S,6R,15S)-trihydroxy-(7E,9E,11Z)-eicosatrienoate + NAD(+)</text>
        <dbReference type="Rhea" id="RHEA:41596"/>
        <dbReference type="ChEBI" id="CHEBI:15378"/>
        <dbReference type="ChEBI" id="CHEBI:57540"/>
        <dbReference type="ChEBI" id="CHEBI:57945"/>
        <dbReference type="ChEBI" id="CHEBI:78325"/>
        <dbReference type="ChEBI" id="CHEBI:78329"/>
    </reaction>
    <physiologicalReaction direction="left-to-right" evidence="12">
        <dbReference type="Rhea" id="RHEA:41597"/>
    </physiologicalReaction>
</comment>
<comment type="catalytic activity">
    <reaction evidence="16">
        <text>lipoxin A4 + NAD(+) = 15-oxo-(5S,6R)-dihydroxy-(7E,9E,11Z,13E)-eicosatetraenoate + NADH + H(+)</text>
        <dbReference type="Rhea" id="RHEA:41572"/>
        <dbReference type="ChEBI" id="CHEBI:15378"/>
        <dbReference type="ChEBI" id="CHEBI:57540"/>
        <dbReference type="ChEBI" id="CHEBI:57945"/>
        <dbReference type="ChEBI" id="CHEBI:67026"/>
        <dbReference type="ChEBI" id="CHEBI:78311"/>
    </reaction>
    <physiologicalReaction direction="left-to-right" evidence="16">
        <dbReference type="Rhea" id="RHEA:41573"/>
    </physiologicalReaction>
</comment>
<dbReference type="InterPro" id="IPR002347">
    <property type="entry name" value="SDR_fam"/>
</dbReference>
<evidence type="ECO:0000256" key="9">
    <source>
        <dbReference type="ARBA" id="ARBA00047325"/>
    </source>
</evidence>
<keyword evidence="2" id="KW-0560">Oxidoreductase</keyword>
<sequence>IFTMAQWDAKDKTVLVTGGASGLGAAYAEAFLDHGAKNIAILDIADDLGKATADRLNKVYGNKVVFIKCDVSKEEDITSAFDSVLAQFKQIDVIINNAGVMIDSPNLWRTTSNINYQGVASFTFKGVQHMRKDEGGVGGTIINIASIMALTKFPYLPVYCGAKMAVVQFSQCLAMDPFYETTGIRILTMCLGATDTPLVQNLETKAWDSKYGNAMSAAVEEGYIIQKRESAVAALLDIFKTGAPATIWMSVDDKPVQEITAAIDKAFKEFENVIAGK</sequence>
<evidence type="ECO:0000256" key="13">
    <source>
        <dbReference type="ARBA" id="ARBA00048144"/>
    </source>
</evidence>
<dbReference type="PRINTS" id="PR00081">
    <property type="entry name" value="GDHRDH"/>
</dbReference>
<organism evidence="23">
    <name type="scientific">Agrotis ipsilon</name>
    <name type="common">Black cutworm moth</name>
    <dbReference type="NCBI Taxonomy" id="56364"/>
    <lineage>
        <taxon>Eukaryota</taxon>
        <taxon>Metazoa</taxon>
        <taxon>Ecdysozoa</taxon>
        <taxon>Arthropoda</taxon>
        <taxon>Hexapoda</taxon>
        <taxon>Insecta</taxon>
        <taxon>Pterygota</taxon>
        <taxon>Neoptera</taxon>
        <taxon>Endopterygota</taxon>
        <taxon>Lepidoptera</taxon>
        <taxon>Glossata</taxon>
        <taxon>Ditrysia</taxon>
        <taxon>Noctuoidea</taxon>
        <taxon>Noctuidae</taxon>
        <taxon>Noctuinae</taxon>
        <taxon>Noctuini</taxon>
        <taxon>Agrotis</taxon>
    </lineage>
</organism>
<comment type="catalytic activity">
    <reaction evidence="11">
        <text>14-hydroxy-(4Z,7Z,10Z,12E,16Z,19Z)-docosahexaenoate + NAD(+) = 14-oxo-(4Z,7Z,10Z,12E,16Z,19Z)-docosahexaenoate + NADH + H(+)</text>
        <dbReference type="Rhea" id="RHEA:48952"/>
        <dbReference type="ChEBI" id="CHEBI:15378"/>
        <dbReference type="ChEBI" id="CHEBI:57540"/>
        <dbReference type="ChEBI" id="CHEBI:57945"/>
        <dbReference type="ChEBI" id="CHEBI:90866"/>
        <dbReference type="ChEBI" id="CHEBI:90867"/>
    </reaction>
    <physiologicalReaction direction="left-to-right" evidence="11">
        <dbReference type="Rhea" id="RHEA:48953"/>
    </physiologicalReaction>
</comment>
<evidence type="ECO:0000256" key="14">
    <source>
        <dbReference type="ARBA" id="ARBA00048170"/>
    </source>
</evidence>
<dbReference type="PRINTS" id="PR00080">
    <property type="entry name" value="SDRFAMILY"/>
</dbReference>
<comment type="catalytic activity">
    <reaction evidence="13">
        <text>(11R)-hydroxy-(5Z,8Z,12E,14Z)-eicosatetraenoate + NAD(+) = 11-oxo-(5Z,8Z,12E,14Z)-eicosatetraenoate + NADH + H(+)</text>
        <dbReference type="Rhea" id="RHEA:48640"/>
        <dbReference type="ChEBI" id="CHEBI:15378"/>
        <dbReference type="ChEBI" id="CHEBI:57540"/>
        <dbReference type="ChEBI" id="CHEBI:57945"/>
        <dbReference type="ChEBI" id="CHEBI:78836"/>
        <dbReference type="ChEBI" id="CHEBI:90697"/>
    </reaction>
    <physiologicalReaction direction="left-to-right" evidence="13">
        <dbReference type="Rhea" id="RHEA:48641"/>
    </physiologicalReaction>
</comment>
<dbReference type="PANTHER" id="PTHR44229">
    <property type="entry name" value="15-HYDROXYPROSTAGLANDIN DEHYDROGENASE [NAD(+)]"/>
    <property type="match status" value="1"/>
</dbReference>
<comment type="catalytic activity">
    <reaction evidence="18">
        <text>prostaglandin E2 + NAD(+) = 15-oxoprostaglandin E2 + NADH + H(+)</text>
        <dbReference type="Rhea" id="RHEA:11876"/>
        <dbReference type="ChEBI" id="CHEBI:15378"/>
        <dbReference type="ChEBI" id="CHEBI:57400"/>
        <dbReference type="ChEBI" id="CHEBI:57540"/>
        <dbReference type="ChEBI" id="CHEBI:57945"/>
        <dbReference type="ChEBI" id="CHEBI:606564"/>
        <dbReference type="EC" id="1.1.1.141"/>
    </reaction>
    <physiologicalReaction direction="left-to-right" evidence="18">
        <dbReference type="Rhea" id="RHEA:11877"/>
    </physiologicalReaction>
</comment>
<dbReference type="InterPro" id="IPR020904">
    <property type="entry name" value="Sc_DH/Rdtase_CS"/>
</dbReference>
<evidence type="ECO:0000256" key="10">
    <source>
        <dbReference type="ARBA" id="ARBA00047672"/>
    </source>
</evidence>
<evidence type="ECO:0000256" key="15">
    <source>
        <dbReference type="ARBA" id="ARBA00048393"/>
    </source>
</evidence>
<accession>U5KCB3</accession>
<dbReference type="GO" id="GO:0016404">
    <property type="term" value="F:15-hydroxyprostaglandin dehydrogenase (NAD+) activity"/>
    <property type="evidence" value="ECO:0007669"/>
    <property type="project" value="UniProtKB-EC"/>
</dbReference>
<evidence type="ECO:0000256" key="19">
    <source>
        <dbReference type="ARBA" id="ARBA00048921"/>
    </source>
</evidence>
<evidence type="ECO:0000256" key="17">
    <source>
        <dbReference type="ARBA" id="ARBA00048611"/>
    </source>
</evidence>
<evidence type="ECO:0000256" key="2">
    <source>
        <dbReference type="ARBA" id="ARBA00023002"/>
    </source>
</evidence>
<dbReference type="EC" id="1.1.1.232" evidence="4"/>
<evidence type="ECO:0000256" key="7">
    <source>
        <dbReference type="ARBA" id="ARBA00042026"/>
    </source>
</evidence>
<evidence type="ECO:0000256" key="6">
    <source>
        <dbReference type="ARBA" id="ARBA00041812"/>
    </source>
</evidence>
<evidence type="ECO:0000256" key="16">
    <source>
        <dbReference type="ARBA" id="ARBA00048535"/>
    </source>
</evidence>
<proteinExistence type="evidence at transcript level"/>
<dbReference type="EMBL" id="KC007341">
    <property type="protein sequence ID" value="AGQ45606.1"/>
    <property type="molecule type" value="mRNA"/>
</dbReference>
<evidence type="ECO:0000256" key="4">
    <source>
        <dbReference type="ARBA" id="ARBA00039060"/>
    </source>
</evidence>
<reference evidence="23" key="2">
    <citation type="journal article" date="2013" name="BMC Genomics">
        <title>Identification of genes expressed in the sex pheromone gland of the black cutworm Agrotis ipsilon with putative roles in sex pheromone biosynthesis and transport.</title>
        <authorList>
            <person name="Gu S.H."/>
            <person name="Wu K.M."/>
            <person name="Guo Y.Y."/>
            <person name="Pickett J.A."/>
            <person name="Field L.M."/>
            <person name="Zhou J.J."/>
            <person name="Zhang Y.J."/>
        </authorList>
    </citation>
    <scope>NUCLEOTIDE SEQUENCE</scope>
</reference>
<dbReference type="EC" id="1.1.1.141" evidence="3"/>
<evidence type="ECO:0000256" key="3">
    <source>
        <dbReference type="ARBA" id="ARBA00038968"/>
    </source>
</evidence>
<evidence type="ECO:0000256" key="5">
    <source>
        <dbReference type="ARBA" id="ARBA00040276"/>
    </source>
</evidence>
<evidence type="ECO:0000256" key="20">
    <source>
        <dbReference type="ARBA" id="ARBA00049151"/>
    </source>
</evidence>
<evidence type="ECO:0000256" key="11">
    <source>
        <dbReference type="ARBA" id="ARBA00048008"/>
    </source>
</evidence>
<comment type="function">
    <text evidence="8">Catalyzes the NAD-dependent dehydrogenation (oxidation) of a broad array of hydroxylated polyunsaturated fatty acids (mainly eicosanoids and docosanoids, including prostaglandins, lipoxins and resolvins), yielding their corresponding keto (oxo) metabolites. Decreases the levels of the pro-proliferative prostaglandins such as prostaglandin E2 (whose activity is increased in cancer because of an increase in the expression of cyclooxygenase 2) and generates oxo-fatty acid products that can profoundly influence cell function by abrogating pro-inflammatory cytokine expression. Converts resolvins E1, D1 and D2 to their oxo products, which represents a mode of resolvin inactivation. Resolvin E1 plays important roles during the resolution phase of acute inflammation, while resolvins D1 and D2 have a unique role in obesity-induced adipose inflammation.</text>
</comment>
<comment type="catalytic activity">
    <reaction evidence="14">
        <text>resolvin D1 + NAD(+) = 17-oxoresolvin D1 + NADH + H(+)</text>
        <dbReference type="Rhea" id="RHEA:50128"/>
        <dbReference type="ChEBI" id="CHEBI:15378"/>
        <dbReference type="ChEBI" id="CHEBI:57540"/>
        <dbReference type="ChEBI" id="CHEBI:57945"/>
        <dbReference type="ChEBI" id="CHEBI:132079"/>
        <dbReference type="ChEBI" id="CHEBI:132081"/>
    </reaction>
    <physiologicalReaction direction="left-to-right" evidence="14">
        <dbReference type="Rhea" id="RHEA:50129"/>
    </physiologicalReaction>
</comment>